<reference evidence="1" key="2">
    <citation type="journal article" date="2015" name="Fish Shellfish Immunol.">
        <title>Early steps in the European eel (Anguilla anguilla)-Vibrio vulnificus interaction in the gills: Role of the RtxA13 toxin.</title>
        <authorList>
            <person name="Callol A."/>
            <person name="Pajuelo D."/>
            <person name="Ebbesson L."/>
            <person name="Teles M."/>
            <person name="MacKenzie S."/>
            <person name="Amaro C."/>
        </authorList>
    </citation>
    <scope>NUCLEOTIDE SEQUENCE</scope>
</reference>
<protein>
    <submittedName>
        <fullName evidence="1">Uncharacterized protein</fullName>
    </submittedName>
</protein>
<sequence>MDSDFKAGPFKWWTRAPK</sequence>
<reference evidence="1" key="1">
    <citation type="submission" date="2014-11" db="EMBL/GenBank/DDBJ databases">
        <authorList>
            <person name="Amaro Gonzalez C."/>
        </authorList>
    </citation>
    <scope>NUCLEOTIDE SEQUENCE</scope>
</reference>
<evidence type="ECO:0000313" key="1">
    <source>
        <dbReference type="EMBL" id="JAH54348.1"/>
    </source>
</evidence>
<dbReference type="EMBL" id="GBXM01054229">
    <property type="protein sequence ID" value="JAH54348.1"/>
    <property type="molecule type" value="Transcribed_RNA"/>
</dbReference>
<dbReference type="AlphaFoldDB" id="A0A0E9TNQ3"/>
<accession>A0A0E9TNQ3</accession>
<proteinExistence type="predicted"/>
<name>A0A0E9TNQ3_ANGAN</name>
<organism evidence="1">
    <name type="scientific">Anguilla anguilla</name>
    <name type="common">European freshwater eel</name>
    <name type="synonym">Muraena anguilla</name>
    <dbReference type="NCBI Taxonomy" id="7936"/>
    <lineage>
        <taxon>Eukaryota</taxon>
        <taxon>Metazoa</taxon>
        <taxon>Chordata</taxon>
        <taxon>Craniata</taxon>
        <taxon>Vertebrata</taxon>
        <taxon>Euteleostomi</taxon>
        <taxon>Actinopterygii</taxon>
        <taxon>Neopterygii</taxon>
        <taxon>Teleostei</taxon>
        <taxon>Anguilliformes</taxon>
        <taxon>Anguillidae</taxon>
        <taxon>Anguilla</taxon>
    </lineage>
</organism>